<feature type="binding site" evidence="6">
    <location>
        <position position="248"/>
    </location>
    <ligand>
        <name>S-adenosyl-L-methionine</name>
        <dbReference type="ChEBI" id="CHEBI:59789"/>
    </ligand>
</feature>
<dbReference type="Gene3D" id="3.40.50.150">
    <property type="entry name" value="Vaccinia Virus protein VP39"/>
    <property type="match status" value="1"/>
</dbReference>
<gene>
    <name evidence="6 10" type="primary">rlmM</name>
    <name evidence="10" type="ORF">GCM10007071_34970</name>
</gene>
<feature type="binding site" evidence="6">
    <location>
        <position position="268"/>
    </location>
    <ligand>
        <name>S-adenosyl-L-methionine</name>
        <dbReference type="ChEBI" id="CHEBI:59789"/>
    </ligand>
</feature>
<dbReference type="InterPro" id="IPR011224">
    <property type="entry name" value="rRNA_MeTrfase_M"/>
</dbReference>
<dbReference type="SUPFAM" id="SSF53335">
    <property type="entry name" value="S-adenosyl-L-methionine-dependent methyltransferases"/>
    <property type="match status" value="1"/>
</dbReference>
<dbReference type="Gene3D" id="3.30.2300.20">
    <property type="match status" value="1"/>
</dbReference>
<accession>A0ABQ3BA74</accession>
<dbReference type="InterPro" id="IPR048646">
    <property type="entry name" value="RlmM_THUMP-like"/>
</dbReference>
<keyword evidence="11" id="KW-1185">Reference proteome</keyword>
<dbReference type="RefSeq" id="WP_189578148.1">
    <property type="nucleotide sequence ID" value="NZ_BMXV01000010.1"/>
</dbReference>
<dbReference type="PANTHER" id="PTHR37524:SF2">
    <property type="entry name" value="RIBOSOMAL RNA METHYLTRANSFERASE FTSJ DOMAIN-CONTAINING PROTEIN"/>
    <property type="match status" value="1"/>
</dbReference>
<comment type="similarity">
    <text evidence="6">Belongs to the class I-like SAM-binding methyltransferase superfamily. RNA methyltransferase RlmE family. RlmM subfamily.</text>
</comment>
<feature type="domain" description="Ribosomal RNA methyltransferase FtsJ" evidence="7">
    <location>
        <begin position="194"/>
        <end position="286"/>
    </location>
</feature>
<keyword evidence="4 6" id="KW-0808">Transferase</keyword>
<evidence type="ECO:0000256" key="1">
    <source>
        <dbReference type="ARBA" id="ARBA00022490"/>
    </source>
</evidence>
<keyword evidence="2 6" id="KW-0698">rRNA processing</keyword>
<evidence type="ECO:0000313" key="10">
    <source>
        <dbReference type="EMBL" id="GGY84744.1"/>
    </source>
</evidence>
<dbReference type="InterPro" id="IPR029063">
    <property type="entry name" value="SAM-dependent_MTases_sf"/>
</dbReference>
<dbReference type="InterPro" id="IPR040739">
    <property type="entry name" value="RlmM_FDX"/>
</dbReference>
<feature type="binding site" evidence="6">
    <location>
        <begin position="229"/>
        <end position="232"/>
    </location>
    <ligand>
        <name>S-adenosyl-L-methionine</name>
        <dbReference type="ChEBI" id="CHEBI:59789"/>
    </ligand>
</feature>
<dbReference type="Pfam" id="PF01728">
    <property type="entry name" value="FtsJ"/>
    <property type="match status" value="1"/>
</dbReference>
<evidence type="ECO:0000256" key="3">
    <source>
        <dbReference type="ARBA" id="ARBA00022603"/>
    </source>
</evidence>
<feature type="domain" description="RlmM ferredoxin-like" evidence="8">
    <location>
        <begin position="6"/>
        <end position="75"/>
    </location>
</feature>
<evidence type="ECO:0000313" key="11">
    <source>
        <dbReference type="Proteomes" id="UP000601597"/>
    </source>
</evidence>
<name>A0ABQ3BA74_9GAMM</name>
<keyword evidence="1 6" id="KW-0963">Cytoplasm</keyword>
<dbReference type="HAMAP" id="MF_01551">
    <property type="entry name" value="23SrRNA_methyltr_M"/>
    <property type="match status" value="1"/>
</dbReference>
<evidence type="ECO:0000256" key="4">
    <source>
        <dbReference type="ARBA" id="ARBA00022679"/>
    </source>
</evidence>
<dbReference type="Pfam" id="PF18125">
    <property type="entry name" value="RlmM_FDX"/>
    <property type="match status" value="1"/>
</dbReference>
<reference evidence="11" key="1">
    <citation type="journal article" date="2019" name="Int. J. Syst. Evol. Microbiol.">
        <title>The Global Catalogue of Microorganisms (GCM) 10K type strain sequencing project: providing services to taxonomists for standard genome sequencing and annotation.</title>
        <authorList>
            <consortium name="The Broad Institute Genomics Platform"/>
            <consortium name="The Broad Institute Genome Sequencing Center for Infectious Disease"/>
            <person name="Wu L."/>
            <person name="Ma J."/>
        </authorList>
    </citation>
    <scope>NUCLEOTIDE SEQUENCE [LARGE SCALE GENOMIC DNA]</scope>
    <source>
        <strain evidence="11">KCTC 22280</strain>
    </source>
</reference>
<dbReference type="EMBL" id="BMXV01000010">
    <property type="protein sequence ID" value="GGY84744.1"/>
    <property type="molecule type" value="Genomic_DNA"/>
</dbReference>
<evidence type="ECO:0000256" key="5">
    <source>
        <dbReference type="ARBA" id="ARBA00022691"/>
    </source>
</evidence>
<feature type="binding site" evidence="6">
    <location>
        <position position="196"/>
    </location>
    <ligand>
        <name>S-adenosyl-L-methionine</name>
        <dbReference type="ChEBI" id="CHEBI:59789"/>
    </ligand>
</feature>
<keyword evidence="3 6" id="KW-0489">Methyltransferase</keyword>
<evidence type="ECO:0000256" key="2">
    <source>
        <dbReference type="ARBA" id="ARBA00022552"/>
    </source>
</evidence>
<comment type="function">
    <text evidence="6">Catalyzes the 2'-O-methylation at nucleotide C2498 in 23S rRNA.</text>
</comment>
<dbReference type="Proteomes" id="UP000601597">
    <property type="component" value="Unassembled WGS sequence"/>
</dbReference>
<comment type="subcellular location">
    <subcellularLocation>
        <location evidence="6">Cytoplasm</location>
    </subcellularLocation>
</comment>
<keyword evidence="5 6" id="KW-0949">S-adenosyl-L-methionine</keyword>
<dbReference type="GO" id="GO:0032259">
    <property type="term" value="P:methylation"/>
    <property type="evidence" value="ECO:0007669"/>
    <property type="project" value="UniProtKB-KW"/>
</dbReference>
<evidence type="ECO:0000256" key="6">
    <source>
        <dbReference type="HAMAP-Rule" id="MF_01551"/>
    </source>
</evidence>
<dbReference type="NCBIfam" id="NF008734">
    <property type="entry name" value="PRK11760.1"/>
    <property type="match status" value="1"/>
</dbReference>
<evidence type="ECO:0000259" key="8">
    <source>
        <dbReference type="Pfam" id="PF18125"/>
    </source>
</evidence>
<dbReference type="EC" id="2.1.1.186" evidence="6"/>
<dbReference type="PANTHER" id="PTHR37524">
    <property type="entry name" value="RIBOSOMAL RNA LARGE SUBUNIT METHYLTRANSFERASE M"/>
    <property type="match status" value="1"/>
</dbReference>
<proteinExistence type="inferred from homology"/>
<dbReference type="GO" id="GO:0008168">
    <property type="term" value="F:methyltransferase activity"/>
    <property type="evidence" value="ECO:0007669"/>
    <property type="project" value="UniProtKB-KW"/>
</dbReference>
<dbReference type="PIRSF" id="PIRSF028774">
    <property type="entry name" value="UCP028774"/>
    <property type="match status" value="1"/>
</dbReference>
<dbReference type="InterPro" id="IPR002877">
    <property type="entry name" value="RNA_MeTrfase_FtsJ_dom"/>
</dbReference>
<evidence type="ECO:0000259" key="7">
    <source>
        <dbReference type="Pfam" id="PF01728"/>
    </source>
</evidence>
<comment type="caution">
    <text evidence="10">The sequence shown here is derived from an EMBL/GenBank/DDBJ whole genome shotgun (WGS) entry which is preliminary data.</text>
</comment>
<feature type="binding site" evidence="6">
    <location>
        <position position="284"/>
    </location>
    <ligand>
        <name>S-adenosyl-L-methionine</name>
        <dbReference type="ChEBI" id="CHEBI:59789"/>
    </ligand>
</feature>
<protein>
    <recommendedName>
        <fullName evidence="6">Ribosomal RNA large subunit methyltransferase M</fullName>
        <ecNumber evidence="6">2.1.1.186</ecNumber>
    </recommendedName>
    <alternativeName>
        <fullName evidence="6">23S rRNA (cytidine2498-2'-O)-methyltransferase</fullName>
    </alternativeName>
    <alternativeName>
        <fullName evidence="6">23S rRNA 2'-O-ribose methyltransferase RlmM</fullName>
    </alternativeName>
</protein>
<feature type="active site" description="Proton acceptor" evidence="6">
    <location>
        <position position="313"/>
    </location>
</feature>
<comment type="catalytic activity">
    <reaction evidence="6">
        <text>cytidine(2498) in 23S rRNA + S-adenosyl-L-methionine = 2'-O-methylcytidine(2498) in 23S rRNA + S-adenosyl-L-homocysteine + H(+)</text>
        <dbReference type="Rhea" id="RHEA:42788"/>
        <dbReference type="Rhea" id="RHEA-COMP:10244"/>
        <dbReference type="Rhea" id="RHEA-COMP:10245"/>
        <dbReference type="ChEBI" id="CHEBI:15378"/>
        <dbReference type="ChEBI" id="CHEBI:57856"/>
        <dbReference type="ChEBI" id="CHEBI:59789"/>
        <dbReference type="ChEBI" id="CHEBI:74495"/>
        <dbReference type="ChEBI" id="CHEBI:82748"/>
        <dbReference type="EC" id="2.1.1.186"/>
    </reaction>
</comment>
<sequence length="363" mass="39897">MNSSLNRLLLFCRPGFEAEAGRELTDAAAALGAWGYFEPAEGTGWLPFTLAGGMDAPTLLGELPLDSMVFVRDWLIVVAEVTLPASDRVGAVIDALRDGSSGALSGCDRVEVRVPENNSDADLSRFARKWVAPLSRALRGAGLIGDGNRGNNADRLELLLVDFARVVAGVSPVSNRARWAMGIPRLRLPASAPSRSALKLEEAWRVLLPEGRALDYLGGGKTAVDLGAAPGGWTSQLVHQGMTVTAVDNGPMDEQLMASGMVTHVQADGYQWRPRRAVDWMVCDIVDKPRRTAAMVADWFNAQLCRYSVFNLKLPMKQRYEEWQICRELLADRLADAPFAVELRARQLYHDREEITCFLERTD</sequence>
<dbReference type="Gene3D" id="3.30.70.2810">
    <property type="match status" value="1"/>
</dbReference>
<feature type="domain" description="Ribosomal RNA large subunit methyltransferase M THUMP-like" evidence="9">
    <location>
        <begin position="87"/>
        <end position="171"/>
    </location>
</feature>
<evidence type="ECO:0000259" key="9">
    <source>
        <dbReference type="Pfam" id="PF21239"/>
    </source>
</evidence>
<dbReference type="Pfam" id="PF21239">
    <property type="entry name" value="RLMM_N"/>
    <property type="match status" value="1"/>
</dbReference>
<comment type="subunit">
    <text evidence="6">Monomer.</text>
</comment>
<organism evidence="10 11">
    <name type="scientific">Marinobacter zhanjiangensis</name>
    <dbReference type="NCBI Taxonomy" id="578215"/>
    <lineage>
        <taxon>Bacteria</taxon>
        <taxon>Pseudomonadati</taxon>
        <taxon>Pseudomonadota</taxon>
        <taxon>Gammaproteobacteria</taxon>
        <taxon>Pseudomonadales</taxon>
        <taxon>Marinobacteraceae</taxon>
        <taxon>Marinobacter</taxon>
    </lineage>
</organism>